<feature type="transmembrane region" description="Helical" evidence="1">
    <location>
        <begin position="426"/>
        <end position="444"/>
    </location>
</feature>
<evidence type="ECO:0000313" key="2">
    <source>
        <dbReference type="EMBL" id="KAK8889202.1"/>
    </source>
</evidence>
<accession>A0ABR2KFG8</accession>
<reference evidence="2 3" key="1">
    <citation type="submission" date="2024-04" db="EMBL/GenBank/DDBJ databases">
        <title>Tritrichomonas musculus Genome.</title>
        <authorList>
            <person name="Alves-Ferreira E."/>
            <person name="Grigg M."/>
            <person name="Lorenzi H."/>
            <person name="Galac M."/>
        </authorList>
    </citation>
    <scope>NUCLEOTIDE SEQUENCE [LARGE SCALE GENOMIC DNA]</scope>
    <source>
        <strain evidence="2 3">EAF2021</strain>
    </source>
</reference>
<keyword evidence="3" id="KW-1185">Reference proteome</keyword>
<dbReference type="Proteomes" id="UP001470230">
    <property type="component" value="Unassembled WGS sequence"/>
</dbReference>
<keyword evidence="1" id="KW-0812">Transmembrane</keyword>
<dbReference type="EMBL" id="JAPFFF010000005">
    <property type="protein sequence ID" value="KAK8889202.1"/>
    <property type="molecule type" value="Genomic_DNA"/>
</dbReference>
<feature type="transmembrane region" description="Helical" evidence="1">
    <location>
        <begin position="399"/>
        <end position="419"/>
    </location>
</feature>
<protein>
    <recommendedName>
        <fullName evidence="4">Calcineurin-like phosphoesterase domain-containing protein</fullName>
    </recommendedName>
</protein>
<evidence type="ECO:0000313" key="3">
    <source>
        <dbReference type="Proteomes" id="UP001470230"/>
    </source>
</evidence>
<proteinExistence type="predicted"/>
<gene>
    <name evidence="2" type="ORF">M9Y10_033947</name>
</gene>
<dbReference type="SUPFAM" id="SSF56300">
    <property type="entry name" value="Metallo-dependent phosphatases"/>
    <property type="match status" value="1"/>
</dbReference>
<feature type="transmembrane region" description="Helical" evidence="1">
    <location>
        <begin position="7"/>
        <end position="28"/>
    </location>
</feature>
<dbReference type="InterPro" id="IPR029052">
    <property type="entry name" value="Metallo-depent_PP-like"/>
</dbReference>
<evidence type="ECO:0008006" key="4">
    <source>
        <dbReference type="Google" id="ProtNLM"/>
    </source>
</evidence>
<name>A0ABR2KFG8_9EUKA</name>
<comment type="caution">
    <text evidence="2">The sequence shown here is derived from an EMBL/GenBank/DDBJ whole genome shotgun (WGS) entry which is preliminary data.</text>
</comment>
<keyword evidence="1" id="KW-0472">Membrane</keyword>
<feature type="transmembrane region" description="Helical" evidence="1">
    <location>
        <begin position="529"/>
        <end position="549"/>
    </location>
</feature>
<feature type="transmembrane region" description="Helical" evidence="1">
    <location>
        <begin position="502"/>
        <end position="523"/>
    </location>
</feature>
<evidence type="ECO:0000256" key="1">
    <source>
        <dbReference type="SAM" id="Phobius"/>
    </source>
</evidence>
<sequence>MKSHLSLRPLLSLAFTIVVYYISYYILFIKEDNVYNFRKYHIIKDLNLKKPPSFIAHIGSLHLSSKKNEIVQIVFNNLTQIIKPSAIIISGSITDGISDDGWYLFSQLIKSSSFDPQALPLLATAGKEDHAFLNSPSKFYTNFFNISEFDVFSLISFPNNSNFDQITDNVKVTVFNPLTFPFPPYPQSMFSIPSSLLIKKLDDEINPNLIDYHSSNKISITTSSYPIYSIIDSNHEFMTAITNTDIYLSGNSFIDHFQTHIYNQTYEFVAAPLSLQTKIGLLTDDNSILSYNTIDFSEDYLYVLSNPSCFHQIGTSFRIRLIVFETHKLTLVVEIDGHYRGRMETDFITDNYRIYGMNIKLNEGEHNLFIDGDISINKTFYVGEGNYTTDQVFILRNQYAYEIFNFCMFLLTFAAISFFQNILKKSFIYFIYFLMLAFPIYFTWKNGHIFIIWTWGFLSNLKLKINSYHSNTFPLIESLMIIKSLLFISITQKNEKGFAYFLFKESSLLVGFLICFYCIYIYGGLKSVVTSPMVLIFILTQIHLAKLHFRLTKAD</sequence>
<organism evidence="2 3">
    <name type="scientific">Tritrichomonas musculus</name>
    <dbReference type="NCBI Taxonomy" id="1915356"/>
    <lineage>
        <taxon>Eukaryota</taxon>
        <taxon>Metamonada</taxon>
        <taxon>Parabasalia</taxon>
        <taxon>Tritrichomonadida</taxon>
        <taxon>Tritrichomonadidae</taxon>
        <taxon>Tritrichomonas</taxon>
    </lineage>
</organism>
<keyword evidence="1" id="KW-1133">Transmembrane helix</keyword>
<feature type="transmembrane region" description="Helical" evidence="1">
    <location>
        <begin position="472"/>
        <end position="490"/>
    </location>
</feature>